<evidence type="ECO:0000256" key="1">
    <source>
        <dbReference type="ARBA" id="ARBA00004123"/>
    </source>
</evidence>
<dbReference type="GO" id="GO:0000981">
    <property type="term" value="F:DNA-binding transcription factor activity, RNA polymerase II-specific"/>
    <property type="evidence" value="ECO:0007669"/>
    <property type="project" value="InterPro"/>
</dbReference>
<gene>
    <name evidence="11" type="ORF">TCAL_00699</name>
</gene>
<dbReference type="Gene3D" id="1.10.10.60">
    <property type="entry name" value="Homeodomain-like"/>
    <property type="match status" value="1"/>
</dbReference>
<proteinExistence type="inferred from homology"/>
<dbReference type="Pfam" id="PF03826">
    <property type="entry name" value="OAR"/>
    <property type="match status" value="1"/>
</dbReference>
<reference evidence="11 12" key="1">
    <citation type="journal article" date="2018" name="Nat. Ecol. Evol.">
        <title>Genomic signatures of mitonuclear coevolution across populations of Tigriopus californicus.</title>
        <authorList>
            <person name="Barreto F.S."/>
            <person name="Watson E.T."/>
            <person name="Lima T.G."/>
            <person name="Willett C.S."/>
            <person name="Edmands S."/>
            <person name="Li W."/>
            <person name="Burton R.S."/>
        </authorList>
    </citation>
    <scope>NUCLEOTIDE SEQUENCE [LARGE SCALE GENOMIC DNA]</scope>
    <source>
        <strain evidence="11 12">San Diego</strain>
    </source>
</reference>
<dbReference type="GO" id="GO:0009653">
    <property type="term" value="P:anatomical structure morphogenesis"/>
    <property type="evidence" value="ECO:0007669"/>
    <property type="project" value="TreeGrafter"/>
</dbReference>
<feature type="compositionally biased region" description="Basic residues" evidence="9">
    <location>
        <begin position="180"/>
        <end position="189"/>
    </location>
</feature>
<dbReference type="PANTHER" id="PTHR45882:SF3">
    <property type="entry name" value="PITUITARY HOMEOBOX HOMOLOG PTX1"/>
    <property type="match status" value="1"/>
</dbReference>
<evidence type="ECO:0000256" key="2">
    <source>
        <dbReference type="ARBA" id="ARBA00006503"/>
    </source>
</evidence>
<dbReference type="InterPro" id="IPR003654">
    <property type="entry name" value="OAR_dom"/>
</dbReference>
<evidence type="ECO:0000256" key="7">
    <source>
        <dbReference type="PROSITE-ProRule" id="PRU00108"/>
    </source>
</evidence>
<dbReference type="Proteomes" id="UP000318571">
    <property type="component" value="Chromosome 2"/>
</dbReference>
<dbReference type="AlphaFoldDB" id="A0A553PCI4"/>
<feature type="region of interest" description="Disordered" evidence="9">
    <location>
        <begin position="41"/>
        <end position="194"/>
    </location>
</feature>
<evidence type="ECO:0000256" key="4">
    <source>
        <dbReference type="ARBA" id="ARBA00023125"/>
    </source>
</evidence>
<dbReference type="PANTHER" id="PTHR45882">
    <property type="entry name" value="PITUITARY HOMEOBOX HOMOLOG PTX1"/>
    <property type="match status" value="1"/>
</dbReference>
<evidence type="ECO:0000259" key="10">
    <source>
        <dbReference type="PROSITE" id="PS50071"/>
    </source>
</evidence>
<dbReference type="SUPFAM" id="SSF46689">
    <property type="entry name" value="Homeodomain-like"/>
    <property type="match status" value="1"/>
</dbReference>
<accession>A0A553PCI4</accession>
<organism evidence="11 12">
    <name type="scientific">Tigriopus californicus</name>
    <name type="common">Marine copepod</name>
    <dbReference type="NCBI Taxonomy" id="6832"/>
    <lineage>
        <taxon>Eukaryota</taxon>
        <taxon>Metazoa</taxon>
        <taxon>Ecdysozoa</taxon>
        <taxon>Arthropoda</taxon>
        <taxon>Crustacea</taxon>
        <taxon>Multicrustacea</taxon>
        <taxon>Hexanauplia</taxon>
        <taxon>Copepoda</taxon>
        <taxon>Harpacticoida</taxon>
        <taxon>Harpacticidae</taxon>
        <taxon>Tigriopus</taxon>
    </lineage>
</organism>
<dbReference type="PROSITE" id="PS50071">
    <property type="entry name" value="HOMEOBOX_2"/>
    <property type="match status" value="1"/>
</dbReference>
<evidence type="ECO:0000313" key="12">
    <source>
        <dbReference type="Proteomes" id="UP000318571"/>
    </source>
</evidence>
<dbReference type="InterPro" id="IPR001356">
    <property type="entry name" value="HD"/>
</dbReference>
<dbReference type="Pfam" id="PF00046">
    <property type="entry name" value="Homeodomain"/>
    <property type="match status" value="1"/>
</dbReference>
<evidence type="ECO:0000256" key="9">
    <source>
        <dbReference type="SAM" id="MobiDB-lite"/>
    </source>
</evidence>
<keyword evidence="5 7" id="KW-0371">Homeobox</keyword>
<evidence type="ECO:0000313" key="11">
    <source>
        <dbReference type="EMBL" id="TRY75370.1"/>
    </source>
</evidence>
<dbReference type="EMBL" id="VCGU01000005">
    <property type="protein sequence ID" value="TRY75370.1"/>
    <property type="molecule type" value="Genomic_DNA"/>
</dbReference>
<dbReference type="InterPro" id="IPR017970">
    <property type="entry name" value="Homeobox_CS"/>
</dbReference>
<keyword evidence="6 7" id="KW-0539">Nucleus</keyword>
<feature type="domain" description="Homeobox" evidence="10">
    <location>
        <begin position="182"/>
        <end position="242"/>
    </location>
</feature>
<feature type="region of interest" description="Disordered" evidence="9">
    <location>
        <begin position="333"/>
        <end position="353"/>
    </location>
</feature>
<protein>
    <recommendedName>
        <fullName evidence="10">Homeobox domain-containing protein</fullName>
    </recommendedName>
</protein>
<feature type="compositionally biased region" description="Polar residues" evidence="9">
    <location>
        <begin position="427"/>
        <end position="446"/>
    </location>
</feature>
<keyword evidence="3" id="KW-0217">Developmental protein</keyword>
<comment type="subcellular location">
    <subcellularLocation>
        <location evidence="1 7 8">Nucleus</location>
    </subcellularLocation>
</comment>
<evidence type="ECO:0000256" key="8">
    <source>
        <dbReference type="RuleBase" id="RU000682"/>
    </source>
</evidence>
<feature type="region of interest" description="Disordered" evidence="9">
    <location>
        <begin position="424"/>
        <end position="446"/>
    </location>
</feature>
<sequence>MDMLGAGAVSAAASLMHAGLGPASTSGLSDLSGLEGLVNHHHHHHHTPQHNGGGAVGASDHGHHYGGVSSHPVPPHPSSFHHGFHTHHHPNQPLPPHRPFTPPGISSTSLHPSHIHNSSSNNIENSHNNSSSATTSYSPNNTNLPTSTVKIKDDPGFQDPASPANPDSQLDDSKDGSGKKDKRQKRQRTHFTSQQLQELEALFTRNRYPDMSTREEISLWTNIAEPRVRVWFKNRRAKWRKRERHLINAAGDFSKAAVVAASAGSFGTQFNSLMPQSPFDDSLYTGCYSTYNNWAAKASPTLAKGFTWGLSAMGHHNQGFNSMMPAPTTTAGTALSIGHNSTPSSANASSTTPPYPYGSSSGYSMYNMAAAANSMSSSIASLRLKAKQVGVNGFGGTFSDLSSAENKDGQEGLGESMMSCHYDVGNVNPNESQNDESSNAKTGLVQ</sequence>
<dbReference type="OrthoDB" id="6159439at2759"/>
<comment type="similarity">
    <text evidence="2">Belongs to the paired homeobox family. Bicoid subfamily.</text>
</comment>
<feature type="DNA-binding region" description="Homeobox" evidence="7">
    <location>
        <begin position="184"/>
        <end position="243"/>
    </location>
</feature>
<keyword evidence="4 7" id="KW-0238">DNA-binding</keyword>
<dbReference type="STRING" id="6832.A0A553PCI4"/>
<dbReference type="GO" id="GO:0000978">
    <property type="term" value="F:RNA polymerase II cis-regulatory region sequence-specific DNA binding"/>
    <property type="evidence" value="ECO:0007669"/>
    <property type="project" value="TreeGrafter"/>
</dbReference>
<dbReference type="GO" id="GO:0005634">
    <property type="term" value="C:nucleus"/>
    <property type="evidence" value="ECO:0007669"/>
    <property type="project" value="UniProtKB-SubCell"/>
</dbReference>
<comment type="caution">
    <text evidence="11">The sequence shown here is derived from an EMBL/GenBank/DDBJ whole genome shotgun (WGS) entry which is preliminary data.</text>
</comment>
<feature type="compositionally biased region" description="Pro residues" evidence="9">
    <location>
        <begin position="92"/>
        <end position="102"/>
    </location>
</feature>
<dbReference type="InterPro" id="IPR009057">
    <property type="entry name" value="Homeodomain-like_sf"/>
</dbReference>
<dbReference type="FunFam" id="1.10.10.60:FF:000679">
    <property type="entry name" value="Homeobox protein aristaless"/>
    <property type="match status" value="1"/>
</dbReference>
<evidence type="ECO:0000256" key="3">
    <source>
        <dbReference type="ARBA" id="ARBA00022473"/>
    </source>
</evidence>
<dbReference type="SMART" id="SM00389">
    <property type="entry name" value="HOX"/>
    <property type="match status" value="1"/>
</dbReference>
<feature type="compositionally biased region" description="Low complexity" evidence="9">
    <location>
        <begin position="115"/>
        <end position="143"/>
    </location>
</feature>
<evidence type="ECO:0000256" key="6">
    <source>
        <dbReference type="ARBA" id="ARBA00023242"/>
    </source>
</evidence>
<dbReference type="CDD" id="cd00086">
    <property type="entry name" value="homeodomain"/>
    <property type="match status" value="1"/>
</dbReference>
<dbReference type="PROSITE" id="PS00027">
    <property type="entry name" value="HOMEOBOX_1"/>
    <property type="match status" value="1"/>
</dbReference>
<keyword evidence="12" id="KW-1185">Reference proteome</keyword>
<name>A0A553PCI4_TIGCA</name>
<evidence type="ECO:0000256" key="5">
    <source>
        <dbReference type="ARBA" id="ARBA00023155"/>
    </source>
</evidence>